<dbReference type="InterPro" id="IPR017441">
    <property type="entry name" value="Protein_kinase_ATP_BS"/>
</dbReference>
<dbReference type="Gene3D" id="3.40.50.2300">
    <property type="match status" value="1"/>
</dbReference>
<dbReference type="PROSITE" id="PS00107">
    <property type="entry name" value="PROTEIN_KINASE_ATP"/>
    <property type="match status" value="1"/>
</dbReference>
<evidence type="ECO:0000256" key="1">
    <source>
        <dbReference type="ARBA" id="ARBA00022741"/>
    </source>
</evidence>
<feature type="binding site" evidence="3">
    <location>
        <position position="211"/>
    </location>
    <ligand>
        <name>ATP</name>
        <dbReference type="ChEBI" id="CHEBI:30616"/>
    </ligand>
</feature>
<feature type="domain" description="Protein kinase" evidence="4">
    <location>
        <begin position="182"/>
        <end position="430"/>
    </location>
</feature>
<dbReference type="InterPro" id="IPR011009">
    <property type="entry name" value="Kinase-like_dom_sf"/>
</dbReference>
<dbReference type="PANTHER" id="PTHR24348">
    <property type="entry name" value="SERINE/THREONINE-PROTEIN KINASE UNC-51-RELATED"/>
    <property type="match status" value="1"/>
</dbReference>
<dbReference type="InterPro" id="IPR008271">
    <property type="entry name" value="Ser/Thr_kinase_AS"/>
</dbReference>
<dbReference type="Pfam" id="PF00069">
    <property type="entry name" value="Pkinase"/>
    <property type="match status" value="1"/>
</dbReference>
<evidence type="ECO:0000256" key="3">
    <source>
        <dbReference type="PROSITE-ProRule" id="PRU10141"/>
    </source>
</evidence>
<organism evidence="5">
    <name type="scientific">Desulfacinum infernum</name>
    <dbReference type="NCBI Taxonomy" id="35837"/>
    <lineage>
        <taxon>Bacteria</taxon>
        <taxon>Pseudomonadati</taxon>
        <taxon>Thermodesulfobacteriota</taxon>
        <taxon>Syntrophobacteria</taxon>
        <taxon>Syntrophobacterales</taxon>
        <taxon>Syntrophobacteraceae</taxon>
        <taxon>Desulfacinum</taxon>
    </lineage>
</organism>
<dbReference type="InterPro" id="IPR000719">
    <property type="entry name" value="Prot_kinase_dom"/>
</dbReference>
<dbReference type="InterPro" id="IPR045269">
    <property type="entry name" value="Atg1-like"/>
</dbReference>
<comment type="caution">
    <text evidence="5">The sequence shown here is derived from an EMBL/GenBank/DDBJ whole genome shotgun (WGS) entry which is preliminary data.</text>
</comment>
<dbReference type="CDD" id="cd14014">
    <property type="entry name" value="STKc_PknB_like"/>
    <property type="match status" value="1"/>
</dbReference>
<dbReference type="PANTHER" id="PTHR24348:SF68">
    <property type="entry name" value="SERINE_THREONINE-PROTEIN KINASE ATG1C"/>
    <property type="match status" value="1"/>
</dbReference>
<keyword evidence="1 3" id="KW-0547">Nucleotide-binding</keyword>
<gene>
    <name evidence="5" type="ORF">ENS06_10135</name>
</gene>
<keyword evidence="5" id="KW-0808">Transferase</keyword>
<dbReference type="InterPro" id="IPR011006">
    <property type="entry name" value="CheY-like_superfamily"/>
</dbReference>
<dbReference type="GO" id="GO:0004674">
    <property type="term" value="F:protein serine/threonine kinase activity"/>
    <property type="evidence" value="ECO:0007669"/>
    <property type="project" value="UniProtKB-KW"/>
</dbReference>
<sequence length="443" mass="50009">MLRSGTVVVVGCREDELRVLTGMLAPLDGALVVQPVGDLDEQELRRIPEVRLVIFRVGTQQSRPDVAVQKLRNVLGRNVPLMTLLPSGKGQRVREILRAGADDYWILPLDENALPIRLQVLLEWGHRIRETMRTTSPSREGIVHRLSGRIRRVLEKLFGTGASPVEVQGSASVDTARFLDHWEKIRRLGFGSFGEVWLLRDKDGRKMAVAKIPHEEKLNRKFLVEAAILGRLKDHPNAVKLLDVVKIGGKVVLIQEYVSGKSFQELIDEGLDSSGKEKYYLQLLDVVAYAHRHHIMHRDIKPENILVTPEGVLKLLDFGTAKDVTRRSISSTVIGSRPYMAPEQIMGRSRLASDVWALGVILYALATEFLPFYSENEKELMDLILESPPQPPRDLVPEIPEALERIILRCLEKDWKSRYHHAGILQKALLDAFPQFGTGRTLP</sequence>
<evidence type="ECO:0000256" key="2">
    <source>
        <dbReference type="ARBA" id="ARBA00022840"/>
    </source>
</evidence>
<keyword evidence="5" id="KW-0418">Kinase</keyword>
<dbReference type="PROSITE" id="PS50011">
    <property type="entry name" value="PROTEIN_KINASE_DOM"/>
    <property type="match status" value="1"/>
</dbReference>
<dbReference type="SUPFAM" id="SSF52172">
    <property type="entry name" value="CheY-like"/>
    <property type="match status" value="1"/>
</dbReference>
<dbReference type="PROSITE" id="PS00108">
    <property type="entry name" value="PROTEIN_KINASE_ST"/>
    <property type="match status" value="1"/>
</dbReference>
<dbReference type="GO" id="GO:0005737">
    <property type="term" value="C:cytoplasm"/>
    <property type="evidence" value="ECO:0007669"/>
    <property type="project" value="TreeGrafter"/>
</dbReference>
<evidence type="ECO:0000259" key="4">
    <source>
        <dbReference type="PROSITE" id="PS50011"/>
    </source>
</evidence>
<dbReference type="Gene3D" id="1.10.510.10">
    <property type="entry name" value="Transferase(Phosphotransferase) domain 1"/>
    <property type="match status" value="1"/>
</dbReference>
<protein>
    <submittedName>
        <fullName evidence="5">Serine/threonine protein kinase</fullName>
    </submittedName>
</protein>
<keyword evidence="2 3" id="KW-0067">ATP-binding</keyword>
<dbReference type="AlphaFoldDB" id="A0A832A4W5"/>
<dbReference type="GO" id="GO:0005524">
    <property type="term" value="F:ATP binding"/>
    <property type="evidence" value="ECO:0007669"/>
    <property type="project" value="UniProtKB-UniRule"/>
</dbReference>
<keyword evidence="5" id="KW-0723">Serine/threonine-protein kinase</keyword>
<reference evidence="5" key="1">
    <citation type="journal article" date="2020" name="mSystems">
        <title>Genome- and Community-Level Interaction Insights into Carbon Utilization and Element Cycling Functions of Hydrothermarchaeota in Hydrothermal Sediment.</title>
        <authorList>
            <person name="Zhou Z."/>
            <person name="Liu Y."/>
            <person name="Xu W."/>
            <person name="Pan J."/>
            <person name="Luo Z.H."/>
            <person name="Li M."/>
        </authorList>
    </citation>
    <scope>NUCLEOTIDE SEQUENCE [LARGE SCALE GENOMIC DNA]</scope>
    <source>
        <strain evidence="5">SpSt-456</strain>
    </source>
</reference>
<proteinExistence type="predicted"/>
<dbReference type="SUPFAM" id="SSF56112">
    <property type="entry name" value="Protein kinase-like (PK-like)"/>
    <property type="match status" value="1"/>
</dbReference>
<evidence type="ECO:0000313" key="5">
    <source>
        <dbReference type="EMBL" id="HFK97662.1"/>
    </source>
</evidence>
<name>A0A832A4W5_9BACT</name>
<accession>A0A832A4W5</accession>
<dbReference type="SMART" id="SM00220">
    <property type="entry name" value="S_TKc"/>
    <property type="match status" value="1"/>
</dbReference>
<dbReference type="EMBL" id="DSTK01000031">
    <property type="protein sequence ID" value="HFK97662.1"/>
    <property type="molecule type" value="Genomic_DNA"/>
</dbReference>